<evidence type="ECO:0000313" key="2">
    <source>
        <dbReference type="EMBL" id="RUL60151.1"/>
    </source>
</evidence>
<dbReference type="RefSeq" id="WP_126679244.1">
    <property type="nucleotide sequence ID" value="NZ_JBQMXP010000034.1"/>
</dbReference>
<keyword evidence="1" id="KW-0732">Signal</keyword>
<sequence length="132" mass="14846">MRKLIYAVLLVVMFAAIGCGSDAEKEKNAAGLFAKGYYERLIEGNYDGYVDALNYPDSLPPGYRRQLILNAKTFAEQQKALNGGWVAVEVADCQLDRLSPTALVTLRMCYADSTREDVVVPMVEREGRWYIR</sequence>
<dbReference type="Gene3D" id="3.10.450.50">
    <property type="match status" value="1"/>
</dbReference>
<organism evidence="2 3">
    <name type="scientific">Prevotella koreensis</name>
    <dbReference type="NCBI Taxonomy" id="2490854"/>
    <lineage>
        <taxon>Bacteria</taxon>
        <taxon>Pseudomonadati</taxon>
        <taxon>Bacteroidota</taxon>
        <taxon>Bacteroidia</taxon>
        <taxon>Bacteroidales</taxon>
        <taxon>Prevotellaceae</taxon>
        <taxon>Prevotella</taxon>
    </lineage>
</organism>
<feature type="signal peptide" evidence="1">
    <location>
        <begin position="1"/>
        <end position="18"/>
    </location>
</feature>
<name>A0A432LMQ1_9BACT</name>
<gene>
    <name evidence="2" type="ORF">EHV08_10645</name>
</gene>
<keyword evidence="3" id="KW-1185">Reference proteome</keyword>
<feature type="chain" id="PRO_5019303342" description="DUF4878 domain-containing protein" evidence="1">
    <location>
        <begin position="19"/>
        <end position="132"/>
    </location>
</feature>
<comment type="caution">
    <text evidence="2">The sequence shown here is derived from an EMBL/GenBank/DDBJ whole genome shotgun (WGS) entry which is preliminary data.</text>
</comment>
<protein>
    <recommendedName>
        <fullName evidence="4">DUF4878 domain-containing protein</fullName>
    </recommendedName>
</protein>
<dbReference type="PROSITE" id="PS51257">
    <property type="entry name" value="PROKAR_LIPOPROTEIN"/>
    <property type="match status" value="1"/>
</dbReference>
<dbReference type="Proteomes" id="UP000278983">
    <property type="component" value="Unassembled WGS sequence"/>
</dbReference>
<accession>A0A432LMQ1</accession>
<dbReference type="EMBL" id="RYYU01000001">
    <property type="protein sequence ID" value="RUL60151.1"/>
    <property type="molecule type" value="Genomic_DNA"/>
</dbReference>
<dbReference type="OrthoDB" id="1081900at2"/>
<evidence type="ECO:0008006" key="4">
    <source>
        <dbReference type="Google" id="ProtNLM"/>
    </source>
</evidence>
<proteinExistence type="predicted"/>
<reference evidence="2 3" key="1">
    <citation type="submission" date="2018-12" db="EMBL/GenBank/DDBJ databases">
        <title>Genome sequencing of Prevotella sp. KCOM 3155 (= JS262).</title>
        <authorList>
            <person name="Kook J.-K."/>
            <person name="Park S.-N."/>
            <person name="Lim Y.K."/>
        </authorList>
    </citation>
    <scope>NUCLEOTIDE SEQUENCE [LARGE SCALE GENOMIC DNA]</scope>
    <source>
        <strain evidence="2 3">KCOM 3155</strain>
    </source>
</reference>
<dbReference type="AlphaFoldDB" id="A0A432LMQ1"/>
<evidence type="ECO:0000256" key="1">
    <source>
        <dbReference type="SAM" id="SignalP"/>
    </source>
</evidence>
<evidence type="ECO:0000313" key="3">
    <source>
        <dbReference type="Proteomes" id="UP000278983"/>
    </source>
</evidence>